<keyword evidence="5 9" id="KW-1133">Transmembrane helix</keyword>
<dbReference type="Proteomes" id="UP000199639">
    <property type="component" value="Unassembled WGS sequence"/>
</dbReference>
<dbReference type="PANTHER" id="PTHR43029:SF10">
    <property type="entry name" value="AMMONIUM TRANSPORTER MEP2"/>
    <property type="match status" value="1"/>
</dbReference>
<sequence>MVDFTAFPISVRADAAADTNTNLSSLWLMVAAALVLVMTPGVAFFCGGMVKAKSVISVLMMSFGALGLIGVLWVAYGYSLSFGAGDDWLIPHVLLNPFANLGLSRFLGIDGDGFLATADVAGTNALAFAGFQATFAIITVALIFGAIADRAKFGPWMVFAGF</sequence>
<keyword evidence="6 9" id="KW-0472">Membrane</keyword>
<protein>
    <recommendedName>
        <fullName evidence="8">Ammonium transporter</fullName>
    </recommendedName>
</protein>
<dbReference type="STRING" id="1424659.SAMN05216368_104153"/>
<comment type="similarity">
    <text evidence="2">Belongs to the ammonia transporter channel (TC 1.A.11.2) family.</text>
</comment>
<dbReference type="InterPro" id="IPR029020">
    <property type="entry name" value="Ammonium/urea_transptr"/>
</dbReference>
<evidence type="ECO:0000313" key="12">
    <source>
        <dbReference type="Proteomes" id="UP000199639"/>
    </source>
</evidence>
<evidence type="ECO:0000256" key="2">
    <source>
        <dbReference type="ARBA" id="ARBA00005887"/>
    </source>
</evidence>
<evidence type="ECO:0000256" key="9">
    <source>
        <dbReference type="SAM" id="Phobius"/>
    </source>
</evidence>
<comment type="subcellular location">
    <subcellularLocation>
        <location evidence="1">Membrane</location>
        <topology evidence="1">Multi-pass membrane protein</topology>
    </subcellularLocation>
</comment>
<evidence type="ECO:0000256" key="7">
    <source>
        <dbReference type="ARBA" id="ARBA00023177"/>
    </source>
</evidence>
<evidence type="ECO:0000259" key="10">
    <source>
        <dbReference type="Pfam" id="PF00909"/>
    </source>
</evidence>
<keyword evidence="4 9" id="KW-0812">Transmembrane</keyword>
<evidence type="ECO:0000256" key="3">
    <source>
        <dbReference type="ARBA" id="ARBA00022448"/>
    </source>
</evidence>
<dbReference type="Gene3D" id="1.10.3430.10">
    <property type="entry name" value="Ammonium transporter AmtB like domains"/>
    <property type="match status" value="1"/>
</dbReference>
<evidence type="ECO:0000256" key="5">
    <source>
        <dbReference type="ARBA" id="ARBA00022989"/>
    </source>
</evidence>
<proteinExistence type="inferred from homology"/>
<feature type="transmembrane region" description="Helical" evidence="9">
    <location>
        <begin position="125"/>
        <end position="147"/>
    </location>
</feature>
<feature type="transmembrane region" description="Helical" evidence="9">
    <location>
        <begin position="58"/>
        <end position="78"/>
    </location>
</feature>
<dbReference type="AlphaFoldDB" id="A0A5E9FXK9"/>
<evidence type="ECO:0000313" key="11">
    <source>
        <dbReference type="EMBL" id="SDN19980.1"/>
    </source>
</evidence>
<evidence type="ECO:0000256" key="4">
    <source>
        <dbReference type="ARBA" id="ARBA00022692"/>
    </source>
</evidence>
<dbReference type="PANTHER" id="PTHR43029">
    <property type="entry name" value="AMMONIUM TRANSPORTER MEP2"/>
    <property type="match status" value="1"/>
</dbReference>
<dbReference type="InterPro" id="IPR024041">
    <property type="entry name" value="NH4_transpt_AmtB-like_dom"/>
</dbReference>
<dbReference type="InterPro" id="IPR001905">
    <property type="entry name" value="Ammonium_transpt"/>
</dbReference>
<keyword evidence="3" id="KW-0813">Transport</keyword>
<gene>
    <name evidence="11" type="ORF">SAMN05216368_104153</name>
</gene>
<name>A0A5E9FXK9_9MICO</name>
<dbReference type="EMBL" id="FNIB01000004">
    <property type="protein sequence ID" value="SDN19980.1"/>
    <property type="molecule type" value="Genomic_DNA"/>
</dbReference>
<dbReference type="SUPFAM" id="SSF111352">
    <property type="entry name" value="Ammonium transporter"/>
    <property type="match status" value="1"/>
</dbReference>
<reference evidence="11 12" key="1">
    <citation type="submission" date="2016-10" db="EMBL/GenBank/DDBJ databases">
        <authorList>
            <person name="Varghese N."/>
            <person name="Submissions S."/>
        </authorList>
    </citation>
    <scope>NUCLEOTIDE SEQUENCE [LARGE SCALE GENOMIC DNA]</scope>
    <source>
        <strain evidence="11 12">CGMCC 1.11215</strain>
    </source>
</reference>
<accession>A0A5E9FXK9</accession>
<dbReference type="Pfam" id="PF00909">
    <property type="entry name" value="Ammonium_transp"/>
    <property type="match status" value="1"/>
</dbReference>
<keyword evidence="7" id="KW-0924">Ammonia transport</keyword>
<evidence type="ECO:0000256" key="1">
    <source>
        <dbReference type="ARBA" id="ARBA00004141"/>
    </source>
</evidence>
<dbReference type="GO" id="GO:0005886">
    <property type="term" value="C:plasma membrane"/>
    <property type="evidence" value="ECO:0007669"/>
    <property type="project" value="TreeGrafter"/>
</dbReference>
<dbReference type="GO" id="GO:0008519">
    <property type="term" value="F:ammonium channel activity"/>
    <property type="evidence" value="ECO:0007669"/>
    <property type="project" value="InterPro"/>
</dbReference>
<feature type="transmembrane region" description="Helical" evidence="9">
    <location>
        <begin position="26"/>
        <end position="46"/>
    </location>
</feature>
<feature type="domain" description="Ammonium transporter AmtB-like" evidence="10">
    <location>
        <begin position="26"/>
        <end position="160"/>
    </location>
</feature>
<organism evidence="11 12">
    <name type="scientific">Cryobacterium flavum</name>
    <dbReference type="NCBI Taxonomy" id="1424659"/>
    <lineage>
        <taxon>Bacteria</taxon>
        <taxon>Bacillati</taxon>
        <taxon>Actinomycetota</taxon>
        <taxon>Actinomycetes</taxon>
        <taxon>Micrococcales</taxon>
        <taxon>Microbacteriaceae</taxon>
        <taxon>Cryobacterium</taxon>
    </lineage>
</organism>
<evidence type="ECO:0000256" key="8">
    <source>
        <dbReference type="ARBA" id="ARBA00050025"/>
    </source>
</evidence>
<evidence type="ECO:0000256" key="6">
    <source>
        <dbReference type="ARBA" id="ARBA00023136"/>
    </source>
</evidence>